<gene>
    <name evidence="1" type="ORF">CA982_06015</name>
</gene>
<evidence type="ECO:0000313" key="1">
    <source>
        <dbReference type="EMBL" id="OUC79853.1"/>
    </source>
</evidence>
<keyword evidence="2" id="KW-1185">Reference proteome</keyword>
<protein>
    <submittedName>
        <fullName evidence="1">Uncharacterized protein</fullName>
    </submittedName>
</protein>
<evidence type="ECO:0000313" key="2">
    <source>
        <dbReference type="Proteomes" id="UP000194632"/>
    </source>
</evidence>
<comment type="caution">
    <text evidence="1">The sequence shown here is derived from an EMBL/GenBank/DDBJ whole genome shotgun (WGS) entry which is preliminary data.</text>
</comment>
<dbReference type="OrthoDB" id="4700192at2"/>
<dbReference type="EMBL" id="NGFO01000005">
    <property type="protein sequence ID" value="OUC79853.1"/>
    <property type="molecule type" value="Genomic_DNA"/>
</dbReference>
<sequence length="342" mass="38850">MDLAREMLASPRGRFFCASVAFRCTTDERVNRHRSPNSLPEVRAAVKSVDLERLDLMSEVDILDSLGYAVDFARYWQPPDVDDILYAAPEVVEMLAPIAEAVLRNPACSWWDDPIDPEHQRMIAYPFGNETFPESTAPYRSQGVGWGEWRAHLEAGEARAQRQYRRDPHRAISGEWWSTPYAVGVAQTTRAREGLGALQLIAEEDTLIGDEARVWALSVAERVRVYEISAPDDWARLVDRYPLEVTASKRWDWYNTTGSHQRWFMPDWEAVADDYDAVHVSVTGYLGSAGIAIPLETRDGATVLAGWGPDATWWLDPGALRIDDVPVLWRRDDERWFPTSQA</sequence>
<accession>A0A243QE00</accession>
<dbReference type="Proteomes" id="UP000194632">
    <property type="component" value="Unassembled WGS sequence"/>
</dbReference>
<dbReference type="STRING" id="417102.CA982_06015"/>
<proteinExistence type="predicted"/>
<reference evidence="1 2" key="1">
    <citation type="submission" date="2017-05" db="EMBL/GenBank/DDBJ databases">
        <title>Biotechnological potential of actinobacteria isolated from South African environments.</title>
        <authorList>
            <person name="Le Roes-Hill M."/>
            <person name="Prins A."/>
            <person name="Durrell K.A."/>
        </authorList>
    </citation>
    <scope>NUCLEOTIDE SEQUENCE [LARGE SCALE GENOMIC DNA]</scope>
    <source>
        <strain evidence="1">BS2</strain>
    </source>
</reference>
<dbReference type="AlphaFoldDB" id="A0A243QE00"/>
<name>A0A243QE00_9ACTN</name>
<organism evidence="1 2">
    <name type="scientific">Gordonia lacunae</name>
    <dbReference type="NCBI Taxonomy" id="417102"/>
    <lineage>
        <taxon>Bacteria</taxon>
        <taxon>Bacillati</taxon>
        <taxon>Actinomycetota</taxon>
        <taxon>Actinomycetes</taxon>
        <taxon>Mycobacteriales</taxon>
        <taxon>Gordoniaceae</taxon>
        <taxon>Gordonia</taxon>
    </lineage>
</organism>